<feature type="domain" description="C2" evidence="2">
    <location>
        <begin position="1"/>
        <end position="128"/>
    </location>
</feature>
<dbReference type="SMART" id="SM00239">
    <property type="entry name" value="C2"/>
    <property type="match status" value="1"/>
</dbReference>
<gene>
    <name evidence="3" type="ORF">CFOL_v3_26042</name>
</gene>
<evidence type="ECO:0000259" key="2">
    <source>
        <dbReference type="PROSITE" id="PS50004"/>
    </source>
</evidence>
<dbReference type="AlphaFoldDB" id="A0A1Q3CR56"/>
<accession>A0A1Q3CR56</accession>
<dbReference type="STRING" id="3775.A0A1Q3CR56"/>
<evidence type="ECO:0000313" key="4">
    <source>
        <dbReference type="Proteomes" id="UP000187406"/>
    </source>
</evidence>
<comment type="caution">
    <text evidence="3">The sequence shown here is derived from an EMBL/GenBank/DDBJ whole genome shotgun (WGS) entry which is preliminary data.</text>
</comment>
<dbReference type="InParanoid" id="A0A1Q3CR56"/>
<dbReference type="PANTHER" id="PTHR32246">
    <property type="entry name" value="INGRESSION PROTEIN FIC1"/>
    <property type="match status" value="1"/>
</dbReference>
<dbReference type="Pfam" id="PF00168">
    <property type="entry name" value="C2"/>
    <property type="match status" value="1"/>
</dbReference>
<dbReference type="InterPro" id="IPR000008">
    <property type="entry name" value="C2_dom"/>
</dbReference>
<dbReference type="InterPro" id="IPR044750">
    <property type="entry name" value="C2_SRC2/BAP"/>
</dbReference>
<organism evidence="3 4">
    <name type="scientific">Cephalotus follicularis</name>
    <name type="common">Albany pitcher plant</name>
    <dbReference type="NCBI Taxonomy" id="3775"/>
    <lineage>
        <taxon>Eukaryota</taxon>
        <taxon>Viridiplantae</taxon>
        <taxon>Streptophyta</taxon>
        <taxon>Embryophyta</taxon>
        <taxon>Tracheophyta</taxon>
        <taxon>Spermatophyta</taxon>
        <taxon>Magnoliopsida</taxon>
        <taxon>eudicotyledons</taxon>
        <taxon>Gunneridae</taxon>
        <taxon>Pentapetalae</taxon>
        <taxon>rosids</taxon>
        <taxon>fabids</taxon>
        <taxon>Oxalidales</taxon>
        <taxon>Cephalotaceae</taxon>
        <taxon>Cephalotus</taxon>
    </lineage>
</organism>
<dbReference type="PROSITE" id="PS50004">
    <property type="entry name" value="C2"/>
    <property type="match status" value="1"/>
</dbReference>
<dbReference type="Gene3D" id="2.60.40.150">
    <property type="entry name" value="C2 domain"/>
    <property type="match status" value="1"/>
</dbReference>
<feature type="region of interest" description="Disordered" evidence="1">
    <location>
        <begin position="45"/>
        <end position="64"/>
    </location>
</feature>
<protein>
    <submittedName>
        <fullName evidence="3">C2 domain-containing protein</fullName>
    </submittedName>
</protein>
<dbReference type="SUPFAM" id="SSF49562">
    <property type="entry name" value="C2 domain (Calcium/lipid-binding domain, CaLB)"/>
    <property type="match status" value="1"/>
</dbReference>
<name>A0A1Q3CR56_CEPFO</name>
<dbReference type="GO" id="GO:0006952">
    <property type="term" value="P:defense response"/>
    <property type="evidence" value="ECO:0007669"/>
    <property type="project" value="InterPro"/>
</dbReference>
<evidence type="ECO:0000313" key="3">
    <source>
        <dbReference type="EMBL" id="GAV82591.1"/>
    </source>
</evidence>
<dbReference type="EMBL" id="BDDD01002674">
    <property type="protein sequence ID" value="GAV82591.1"/>
    <property type="molecule type" value="Genomic_DNA"/>
</dbReference>
<proteinExistence type="predicted"/>
<dbReference type="InterPro" id="IPR035892">
    <property type="entry name" value="C2_domain_sf"/>
</dbReference>
<dbReference type="Proteomes" id="UP000187406">
    <property type="component" value="Unassembled WGS sequence"/>
</dbReference>
<sequence>MNSMEWFSLDLKLISCRHLKAFNFFHKLSVYAVVSIINDEVKKKEKQQHSLQQKKTPIDRKGGSNPEWNHMMQFDLKSLQLSDHTNHLFLQFDIWSECVKIGKISIGEVHVPLKDLLDEFNGAVRFISYQVRSSKGKPNGVLNFSYKVNGKTKKRTIDSPKVDSPSGIKFSSEKVRYPIVEVDHQSRDICYPSLDYVSSTIPGICFHSPGRPPEIYSLSPPPLSPPHMVPLLEVGGVCYHPYPTSPLMPMTGPNWYARESMGYNYGSHEYPGFGQSGMVNIEPWKVGLQPSGSSTTTTSGGS</sequence>
<dbReference type="OrthoDB" id="1068731at2759"/>
<dbReference type="CDD" id="cd04051">
    <property type="entry name" value="C2_SRC2_like"/>
    <property type="match status" value="1"/>
</dbReference>
<dbReference type="PANTHER" id="PTHR32246:SF28">
    <property type="entry name" value="C2 DOMAIN-CONTAINING PROTEIN"/>
    <property type="match status" value="1"/>
</dbReference>
<keyword evidence="4" id="KW-1185">Reference proteome</keyword>
<reference evidence="4" key="1">
    <citation type="submission" date="2016-04" db="EMBL/GenBank/DDBJ databases">
        <title>Cephalotus genome sequencing.</title>
        <authorList>
            <person name="Fukushima K."/>
            <person name="Hasebe M."/>
            <person name="Fang X."/>
        </authorList>
    </citation>
    <scope>NUCLEOTIDE SEQUENCE [LARGE SCALE GENOMIC DNA]</scope>
    <source>
        <strain evidence="4">cv. St1</strain>
    </source>
</reference>
<evidence type="ECO:0000256" key="1">
    <source>
        <dbReference type="SAM" id="MobiDB-lite"/>
    </source>
</evidence>